<evidence type="ECO:0000259" key="1">
    <source>
        <dbReference type="Pfam" id="PF04248"/>
    </source>
</evidence>
<evidence type="ECO:0000313" key="2">
    <source>
        <dbReference type="EMBL" id="EMI18552.1"/>
    </source>
</evidence>
<dbReference type="AlphaFoldDB" id="M5RT36"/>
<feature type="non-terminal residue" evidence="2">
    <location>
        <position position="46"/>
    </location>
</feature>
<dbReference type="PANTHER" id="PTHR43058">
    <property type="entry name" value="SLR0655 PROTEIN"/>
    <property type="match status" value="1"/>
</dbReference>
<gene>
    <name evidence="2" type="ORF">RMSM_04519</name>
</gene>
<protein>
    <recommendedName>
        <fullName evidence="1">DUF427 domain-containing protein</fullName>
    </recommendedName>
</protein>
<reference evidence="2 3" key="1">
    <citation type="journal article" date="2013" name="Mar. Genomics">
        <title>Expression of sulfatases in Rhodopirellula baltica and the diversity of sulfatases in the genus Rhodopirellula.</title>
        <authorList>
            <person name="Wegner C.E."/>
            <person name="Richter-Heitmann T."/>
            <person name="Klindworth A."/>
            <person name="Klockow C."/>
            <person name="Richter M."/>
            <person name="Achstetter T."/>
            <person name="Glockner F.O."/>
            <person name="Harder J."/>
        </authorList>
    </citation>
    <scope>NUCLEOTIDE SEQUENCE [LARGE SCALE GENOMIC DNA]</scope>
    <source>
        <strain evidence="2 3">SM1</strain>
    </source>
</reference>
<dbReference type="PANTHER" id="PTHR43058:SF1">
    <property type="entry name" value="DUF427 DOMAIN-CONTAINING PROTEIN"/>
    <property type="match status" value="1"/>
</dbReference>
<dbReference type="Gene3D" id="2.170.150.40">
    <property type="entry name" value="Domain of unknown function (DUF427)"/>
    <property type="match status" value="1"/>
</dbReference>
<dbReference type="InterPro" id="IPR007361">
    <property type="entry name" value="DUF427"/>
</dbReference>
<dbReference type="Pfam" id="PF04248">
    <property type="entry name" value="NTP_transf_9"/>
    <property type="match status" value="1"/>
</dbReference>
<sequence length="46" mass="5345">MVSETMIVDSENCFRVLETSHPPVYYFDPDTIRMDLLRETQAGSFC</sequence>
<name>M5RT36_9BACT</name>
<keyword evidence="3" id="KW-1185">Reference proteome</keyword>
<dbReference type="Proteomes" id="UP000011991">
    <property type="component" value="Unassembled WGS sequence"/>
</dbReference>
<comment type="caution">
    <text evidence="2">The sequence shown here is derived from an EMBL/GenBank/DDBJ whole genome shotgun (WGS) entry which is preliminary data.</text>
</comment>
<feature type="domain" description="DUF427" evidence="1">
    <location>
        <begin position="2"/>
        <end position="46"/>
    </location>
</feature>
<dbReference type="InterPro" id="IPR038694">
    <property type="entry name" value="DUF427_sf"/>
</dbReference>
<accession>M5RT36</accession>
<organism evidence="2 3">
    <name type="scientific">Rhodopirellula maiorica SM1</name>
    <dbReference type="NCBI Taxonomy" id="1265738"/>
    <lineage>
        <taxon>Bacteria</taxon>
        <taxon>Pseudomonadati</taxon>
        <taxon>Planctomycetota</taxon>
        <taxon>Planctomycetia</taxon>
        <taxon>Pirellulales</taxon>
        <taxon>Pirellulaceae</taxon>
        <taxon>Novipirellula</taxon>
    </lineage>
</organism>
<evidence type="ECO:0000313" key="3">
    <source>
        <dbReference type="Proteomes" id="UP000011991"/>
    </source>
</evidence>
<dbReference type="EMBL" id="ANOG01000649">
    <property type="protein sequence ID" value="EMI18552.1"/>
    <property type="molecule type" value="Genomic_DNA"/>
</dbReference>
<proteinExistence type="predicted"/>